<evidence type="ECO:0000256" key="2">
    <source>
        <dbReference type="ARBA" id="ARBA00022475"/>
    </source>
</evidence>
<keyword evidence="2" id="KW-1003">Cell membrane</keyword>
<evidence type="ECO:0000256" key="3">
    <source>
        <dbReference type="ARBA" id="ARBA00022692"/>
    </source>
</evidence>
<proteinExistence type="predicted"/>
<evidence type="ECO:0008006" key="9">
    <source>
        <dbReference type="Google" id="ProtNLM"/>
    </source>
</evidence>
<feature type="transmembrane region" description="Helical" evidence="6">
    <location>
        <begin position="319"/>
        <end position="339"/>
    </location>
</feature>
<name>A0A5B2W0Y7_9BACT</name>
<evidence type="ECO:0000256" key="5">
    <source>
        <dbReference type="ARBA" id="ARBA00023136"/>
    </source>
</evidence>
<keyword evidence="8" id="KW-1185">Reference proteome</keyword>
<dbReference type="RefSeq" id="WP_149836740.1">
    <property type="nucleotide sequence ID" value="NZ_VUOC01000001.1"/>
</dbReference>
<sequence>MKYLDFYDLGLIGIVQILIMIMSMLQLGMVTGGYKAYSILQENFDINNTITSYVMVMLGISLPILILTTHSGSTPAYIAVFGILIGALSLYNNWLTCMMLAKGDIKPLNTINLISASASFITLPAIVFWKLHGVLLGTATAPILFCITAMIKVPYLRPFRFTLSRAMIRKLLYYGFVPYLTSTFLYINIQIERWAIVKVMGVEELGRLSLCVIISAAFMIVPNSVSNLYFPTAMRTFAEGDFQQFRLVIRRYTLVIAAYGVAFVTATALLVRILVPFFFPKHVPQIHLVYWMLPSLFFMGFNTIPIIIFNAAFKYRAIITVNIIGLLCMAGGIFGILQFHNIQLYYFIVVESSVATISFLTALGVYLKIRRRLYAPKKKPESDLQNGIIHLSDLSQ</sequence>
<reference evidence="7 8" key="2">
    <citation type="submission" date="2019-09" db="EMBL/GenBank/DDBJ databases">
        <authorList>
            <person name="Jin C."/>
        </authorList>
    </citation>
    <scope>NUCLEOTIDE SEQUENCE [LARGE SCALE GENOMIC DNA]</scope>
    <source>
        <strain evidence="7 8">BN140078</strain>
    </source>
</reference>
<feature type="transmembrane region" description="Helical" evidence="6">
    <location>
        <begin position="291"/>
        <end position="312"/>
    </location>
</feature>
<dbReference type="EMBL" id="VUOC01000001">
    <property type="protein sequence ID" value="KAA2245351.1"/>
    <property type="molecule type" value="Genomic_DNA"/>
</dbReference>
<feature type="transmembrane region" description="Helical" evidence="6">
    <location>
        <begin position="107"/>
        <end position="127"/>
    </location>
</feature>
<feature type="transmembrane region" description="Helical" evidence="6">
    <location>
        <begin position="207"/>
        <end position="230"/>
    </location>
</feature>
<keyword evidence="3 6" id="KW-0812">Transmembrane</keyword>
<organism evidence="7 8">
    <name type="scientific">Chitinophaga agrisoli</name>
    <dbReference type="NCBI Taxonomy" id="2607653"/>
    <lineage>
        <taxon>Bacteria</taxon>
        <taxon>Pseudomonadati</taxon>
        <taxon>Bacteroidota</taxon>
        <taxon>Chitinophagia</taxon>
        <taxon>Chitinophagales</taxon>
        <taxon>Chitinophagaceae</taxon>
        <taxon>Chitinophaga</taxon>
    </lineage>
</organism>
<keyword evidence="5 6" id="KW-0472">Membrane</keyword>
<feature type="transmembrane region" description="Helical" evidence="6">
    <location>
        <begin position="76"/>
        <end position="95"/>
    </location>
</feature>
<evidence type="ECO:0000256" key="4">
    <source>
        <dbReference type="ARBA" id="ARBA00022989"/>
    </source>
</evidence>
<evidence type="ECO:0000256" key="1">
    <source>
        <dbReference type="ARBA" id="ARBA00004651"/>
    </source>
</evidence>
<dbReference type="Proteomes" id="UP000324611">
    <property type="component" value="Unassembled WGS sequence"/>
</dbReference>
<feature type="transmembrane region" description="Helical" evidence="6">
    <location>
        <begin position="345"/>
        <end position="369"/>
    </location>
</feature>
<dbReference type="AlphaFoldDB" id="A0A5B2W0Y7"/>
<evidence type="ECO:0000313" key="7">
    <source>
        <dbReference type="EMBL" id="KAA2245351.1"/>
    </source>
</evidence>
<comment type="caution">
    <text evidence="7">The sequence shown here is derived from an EMBL/GenBank/DDBJ whole genome shotgun (WGS) entry which is preliminary data.</text>
</comment>
<reference evidence="7 8" key="1">
    <citation type="submission" date="2019-09" db="EMBL/GenBank/DDBJ databases">
        <title>Chitinophaga ginsengihumi sp. nov., isolated from soil of ginseng rhizosphere.</title>
        <authorList>
            <person name="Lee J."/>
        </authorList>
    </citation>
    <scope>NUCLEOTIDE SEQUENCE [LARGE SCALE GENOMIC DNA]</scope>
    <source>
        <strain evidence="7 8">BN140078</strain>
    </source>
</reference>
<gene>
    <name evidence="7" type="ORF">F0L74_05150</name>
</gene>
<accession>A0A5B2W0Y7</accession>
<dbReference type="PANTHER" id="PTHR30250:SF11">
    <property type="entry name" value="O-ANTIGEN TRANSPORTER-RELATED"/>
    <property type="match status" value="1"/>
</dbReference>
<keyword evidence="4 6" id="KW-1133">Transmembrane helix</keyword>
<feature type="transmembrane region" description="Helical" evidence="6">
    <location>
        <begin position="6"/>
        <end position="29"/>
    </location>
</feature>
<evidence type="ECO:0000313" key="8">
    <source>
        <dbReference type="Proteomes" id="UP000324611"/>
    </source>
</evidence>
<protein>
    <recommendedName>
        <fullName evidence="9">O-antigen/teichoic acid export membrane protein</fullName>
    </recommendedName>
</protein>
<feature type="transmembrane region" description="Helical" evidence="6">
    <location>
        <begin position="50"/>
        <end position="70"/>
    </location>
</feature>
<feature type="transmembrane region" description="Helical" evidence="6">
    <location>
        <begin position="171"/>
        <end position="187"/>
    </location>
</feature>
<dbReference type="GO" id="GO:0005886">
    <property type="term" value="C:plasma membrane"/>
    <property type="evidence" value="ECO:0007669"/>
    <property type="project" value="UniProtKB-SubCell"/>
</dbReference>
<comment type="subcellular location">
    <subcellularLocation>
        <location evidence="1">Cell membrane</location>
        <topology evidence="1">Multi-pass membrane protein</topology>
    </subcellularLocation>
</comment>
<evidence type="ECO:0000256" key="6">
    <source>
        <dbReference type="SAM" id="Phobius"/>
    </source>
</evidence>
<dbReference type="PANTHER" id="PTHR30250">
    <property type="entry name" value="PST FAMILY PREDICTED COLANIC ACID TRANSPORTER"/>
    <property type="match status" value="1"/>
</dbReference>
<feature type="transmembrane region" description="Helical" evidence="6">
    <location>
        <begin position="251"/>
        <end position="279"/>
    </location>
</feature>
<feature type="transmembrane region" description="Helical" evidence="6">
    <location>
        <begin position="133"/>
        <end position="151"/>
    </location>
</feature>
<dbReference type="InterPro" id="IPR050833">
    <property type="entry name" value="Poly_Biosynth_Transport"/>
</dbReference>